<dbReference type="GO" id="GO:0005524">
    <property type="term" value="F:ATP binding"/>
    <property type="evidence" value="ECO:0007669"/>
    <property type="project" value="InterPro"/>
</dbReference>
<dbReference type="EMBL" id="JAJKBJ010000028">
    <property type="protein sequence ID" value="MCL9685508.1"/>
    <property type="molecule type" value="Genomic_DNA"/>
</dbReference>
<evidence type="ECO:0000256" key="2">
    <source>
        <dbReference type="ARBA" id="ARBA00022806"/>
    </source>
</evidence>
<dbReference type="GO" id="GO:0016787">
    <property type="term" value="F:hydrolase activity"/>
    <property type="evidence" value="ECO:0007669"/>
    <property type="project" value="UniProtKB-KW"/>
</dbReference>
<dbReference type="GO" id="GO:0004386">
    <property type="term" value="F:helicase activity"/>
    <property type="evidence" value="ECO:0007669"/>
    <property type="project" value="UniProtKB-KW"/>
</dbReference>
<proteinExistence type="predicted"/>
<dbReference type="PROSITE" id="PS51192">
    <property type="entry name" value="HELICASE_ATP_BIND_1"/>
    <property type="match status" value="1"/>
</dbReference>
<name>A0A9X2IE63_9GAMM</name>
<keyword evidence="2 7" id="KW-0067">ATP-binding</keyword>
<dbReference type="Pfam" id="PF00176">
    <property type="entry name" value="SNF2-rel_dom"/>
    <property type="match status" value="1"/>
</dbReference>
<dbReference type="SMART" id="SM00490">
    <property type="entry name" value="HELICc"/>
    <property type="match status" value="1"/>
</dbReference>
<sequence length="1092" mass="125322">MLNEAISKMPEAFEPKILLRGQEYFQKGQVLNIRLSDGLLKGRVKGSSSQIYDIHMDLKAWPGKPSRCTCAYQSNCKHAAACLFALREREKVNNISSLPSDRLDRKLDTWLKNLRAQEETAVKKHEATHHINYIVTLKLDGYEHKVSIELALAKLLKRGGYGKRIVFNSLPDSKKQHFIEDDNEIVAQLLFKCGVSGWFDHLTIRNSELLDKVISSGRAFFSIDAEVPIQMSEERTGICQWVLSPNGNQRLLLMQDNKILTPLLLDECWYFSSTEAVMGRLNTPYPVKQLRHLLEAPPISLDQAKLLTQKMAKTCPEFPTPQVFEKREILDIAPIPVLIFDAINEDEKESSWFYDKEEDIRALFIAKVAFDYAGLIIGSNEECAKVVRHQDDVLLEYTRDMHFEALKLYELHQLISLRPLHRWESYNWDLQENSVLALNNIEVQADLEILYNNAIPQLKNQGWRIEFASSLYQEIISADDVEWYSDLHESTTDFFSYQLGILVEGRPVSIVPLVADLIQRYSGNDLDSLPDSQLVKLPLQDGRALQLQMGRIKPLVRLLLQFGMRQIDQHQQLQINKYQLILMQEAELAIAATKARWQGAEDFREELTQLIKLTDLPEITPPVGLKANLRDYQHYGLNWLQFLRASRFSGILADDMGLGKTIQTLAHLQYEKEQGRMNNATLIVAPTSLVGNWLAEAKRFTPELTVLIYHGSERHQDNFDDYDLVISTYGLIHRDKEKFINYSFYYLILDEAQFIKNARTKTTQIIQQLKASHRLCLTGTPLENHLGELWSLFHFLIPGLLGDAKQFRLWFRSPIEKYADLDRRELLAKRVKPFMLRRTKNQVASELPPKTEMIRSIEILGPQRDLYEAIRMSMEKKVRDAIAKQGLGKSHILLLDALLKLRQICCDPRLLSLPEATMAHGTSSKLEALMELLDNLVEEGRRVLVFSQFTSMLKLIEEQLDAKQYEYLKLTGQTQNRQALVDQFQEGKTPIFLISLKAGGTGLNLTRADTVIHYDPWWNPAVEDQATDRTHRIGQENPVFVYKLITSGTVEEAILGMQERKRQLVDGILSADSSKTIGLSEEDLAQFFMPLT</sequence>
<organism evidence="7 8">
    <name type="scientific">Legionella maioricensis</name>
    <dbReference type="NCBI Taxonomy" id="2896528"/>
    <lineage>
        <taxon>Bacteria</taxon>
        <taxon>Pseudomonadati</taxon>
        <taxon>Pseudomonadota</taxon>
        <taxon>Gammaproteobacteria</taxon>
        <taxon>Legionellales</taxon>
        <taxon>Legionellaceae</taxon>
        <taxon>Legionella</taxon>
    </lineage>
</organism>
<dbReference type="InterPro" id="IPR000330">
    <property type="entry name" value="SNF2_N"/>
</dbReference>
<dbReference type="InterPro" id="IPR027417">
    <property type="entry name" value="P-loop_NTPase"/>
</dbReference>
<dbReference type="Pfam" id="PF00271">
    <property type="entry name" value="Helicase_C"/>
    <property type="match status" value="1"/>
</dbReference>
<accession>A0A9X2IE63</accession>
<dbReference type="SUPFAM" id="SSF52540">
    <property type="entry name" value="P-loop containing nucleoside triphosphate hydrolases"/>
    <property type="match status" value="2"/>
</dbReference>
<dbReference type="PANTHER" id="PTHR10799">
    <property type="entry name" value="SNF2/RAD54 HELICASE FAMILY"/>
    <property type="match status" value="1"/>
</dbReference>
<dbReference type="Gene3D" id="3.40.50.10810">
    <property type="entry name" value="Tandem AAA-ATPase domain"/>
    <property type="match status" value="1"/>
</dbReference>
<dbReference type="SMART" id="SM00487">
    <property type="entry name" value="DEXDc"/>
    <property type="match status" value="1"/>
</dbReference>
<evidence type="ECO:0000259" key="6">
    <source>
        <dbReference type="PROSITE" id="PS51194"/>
    </source>
</evidence>
<feature type="domain" description="SWIM-type" evidence="4">
    <location>
        <begin position="52"/>
        <end position="87"/>
    </location>
</feature>
<keyword evidence="2 7" id="KW-0347">Helicase</keyword>
<dbReference type="RefSeq" id="WP_250424339.1">
    <property type="nucleotide sequence ID" value="NZ_JAJKBJ010000028.1"/>
</dbReference>
<gene>
    <name evidence="7" type="ORF">LOX96_15500</name>
</gene>
<dbReference type="InterPro" id="IPR014001">
    <property type="entry name" value="Helicase_ATP-bd"/>
</dbReference>
<dbReference type="Gene3D" id="3.40.50.300">
    <property type="entry name" value="P-loop containing nucleotide triphosphate hydrolases"/>
    <property type="match status" value="1"/>
</dbReference>
<comment type="caution">
    <text evidence="7">The sequence shown here is derived from an EMBL/GenBank/DDBJ whole genome shotgun (WGS) entry which is preliminary data.</text>
</comment>
<reference evidence="7" key="1">
    <citation type="submission" date="2021-11" db="EMBL/GenBank/DDBJ databases">
        <title>Legionella maioricencis sp. nov., a new species isolated from hot water samples in Mallorca.</title>
        <authorList>
            <person name="Crespi S."/>
            <person name="Drasar V."/>
            <person name="Salva-Serra F."/>
            <person name="Jaen-Luchoro D."/>
            <person name="Pineiro-Iglesias B."/>
            <person name="Aliaga F."/>
            <person name="Fernandez-Juarez V."/>
            <person name="Coll G."/>
            <person name="Moore E.R.B."/>
            <person name="Bennasar-Figueras A."/>
        </authorList>
    </citation>
    <scope>NUCLEOTIDE SEQUENCE</scope>
    <source>
        <strain evidence="7">HCPI-6</strain>
    </source>
</reference>
<evidence type="ECO:0000313" key="7">
    <source>
        <dbReference type="EMBL" id="MCL9685508.1"/>
    </source>
</evidence>
<protein>
    <submittedName>
        <fullName evidence="7">DEAD/DEAH box helicase</fullName>
    </submittedName>
</protein>
<keyword evidence="3" id="KW-0479">Metal-binding</keyword>
<dbReference type="AlphaFoldDB" id="A0A9X2IE63"/>
<evidence type="ECO:0000259" key="5">
    <source>
        <dbReference type="PROSITE" id="PS51192"/>
    </source>
</evidence>
<evidence type="ECO:0000313" key="8">
    <source>
        <dbReference type="Proteomes" id="UP001139721"/>
    </source>
</evidence>
<evidence type="ECO:0000259" key="4">
    <source>
        <dbReference type="PROSITE" id="PS50966"/>
    </source>
</evidence>
<dbReference type="InterPro" id="IPR038718">
    <property type="entry name" value="SNF2-like_sf"/>
</dbReference>
<dbReference type="FunFam" id="3.40.50.300:FF:000533">
    <property type="entry name" value="Helicase, Snf2 family"/>
    <property type="match status" value="1"/>
</dbReference>
<dbReference type="InterPro" id="IPR007527">
    <property type="entry name" value="Znf_SWIM"/>
</dbReference>
<dbReference type="Proteomes" id="UP001139721">
    <property type="component" value="Unassembled WGS sequence"/>
</dbReference>
<keyword evidence="8" id="KW-1185">Reference proteome</keyword>
<dbReference type="CDD" id="cd18012">
    <property type="entry name" value="DEXQc_arch_SWI2_SNF2"/>
    <property type="match status" value="1"/>
</dbReference>
<dbReference type="InterPro" id="IPR001650">
    <property type="entry name" value="Helicase_C-like"/>
</dbReference>
<keyword evidence="2 7" id="KW-0547">Nucleotide-binding</keyword>
<evidence type="ECO:0000256" key="3">
    <source>
        <dbReference type="PROSITE-ProRule" id="PRU00325"/>
    </source>
</evidence>
<dbReference type="GO" id="GO:0008270">
    <property type="term" value="F:zinc ion binding"/>
    <property type="evidence" value="ECO:0007669"/>
    <property type="project" value="UniProtKB-KW"/>
</dbReference>
<feature type="domain" description="Helicase ATP-binding" evidence="5">
    <location>
        <begin position="641"/>
        <end position="799"/>
    </location>
</feature>
<dbReference type="PROSITE" id="PS50966">
    <property type="entry name" value="ZF_SWIM"/>
    <property type="match status" value="1"/>
</dbReference>
<evidence type="ECO:0000256" key="1">
    <source>
        <dbReference type="ARBA" id="ARBA00022801"/>
    </source>
</evidence>
<keyword evidence="1" id="KW-0378">Hydrolase</keyword>
<keyword evidence="3" id="KW-0863">Zinc-finger</keyword>
<dbReference type="InterPro" id="IPR049730">
    <property type="entry name" value="SNF2/RAD54-like_C"/>
</dbReference>
<feature type="domain" description="Helicase C-terminal" evidence="6">
    <location>
        <begin position="928"/>
        <end position="1085"/>
    </location>
</feature>
<dbReference type="CDD" id="cd18793">
    <property type="entry name" value="SF2_C_SNF"/>
    <property type="match status" value="1"/>
</dbReference>
<keyword evidence="3" id="KW-0862">Zinc</keyword>
<dbReference type="PROSITE" id="PS51194">
    <property type="entry name" value="HELICASE_CTER"/>
    <property type="match status" value="1"/>
</dbReference>